<accession>A0ABQ6ISZ0</accession>
<evidence type="ECO:0000256" key="2">
    <source>
        <dbReference type="SAM" id="Phobius"/>
    </source>
</evidence>
<dbReference type="InterPro" id="IPR014529">
    <property type="entry name" value="UCP026631"/>
</dbReference>
<feature type="transmembrane region" description="Helical" evidence="2">
    <location>
        <begin position="66"/>
        <end position="83"/>
    </location>
</feature>
<feature type="transmembrane region" description="Helical" evidence="2">
    <location>
        <begin position="410"/>
        <end position="428"/>
    </location>
</feature>
<feature type="domain" description="YdbS-like PH" evidence="3">
    <location>
        <begin position="107"/>
        <end position="183"/>
    </location>
</feature>
<dbReference type="PANTHER" id="PTHR34473:SF2">
    <property type="entry name" value="UPF0699 TRANSMEMBRANE PROTEIN YDBT"/>
    <property type="match status" value="1"/>
</dbReference>
<name>A0ABQ6ISZ0_9MICO</name>
<proteinExistence type="predicted"/>
<keyword evidence="2" id="KW-0472">Membrane</keyword>
<evidence type="ECO:0000256" key="1">
    <source>
        <dbReference type="SAM" id="MobiDB-lite"/>
    </source>
</evidence>
<keyword evidence="5" id="KW-1185">Reference proteome</keyword>
<gene>
    <name evidence="4" type="ORF">GCM10025883_28260</name>
</gene>
<sequence>MSSSGHDIDATPDVPEERPRPKYGPQYPADDPGATAVSGVAVDARRKDTEWRRLDRRMLLIEPVDAIKSFLPLIIVVLFAGSTRNQGPWWTNLLVVFVPIVIGVWAWATTSYRITSEQLMLKRGIIQRTTHTARLDRVRTVDVTASLLQRLLGVASVKIGTGSETPFTLPGLATADAHALRAELLHVARAERDASTDPDDPGPVDEQETVLGEFSPAWIRYAPFSLTGLLAVLAVVGFAAQFFDDLGARVLESEAGGRVVDYVTELSVVTLVVQGAVLAVVVLTLAAVVTYVLRYWGYRLTRHPRGTLAVSRGLLTTRHTTLEERRLRGVSVTRPLLLRLVGAAKADALVTGLGGLEDSTSSSSSDMLTPPAPRAEVFRIAADVLRDPEPLQAQLRMHGPAARRRRHTRALIFAVVLGVPIAVATWWFDLSPYWYAVPAMLFLTAPIIGEARYRRLGHTLTAQHVVSRIGLFPESTTVVLTSAIIGWNISETFFQRRVGLVTLAATVAAGSDSVEILDIPLTEVEAIIRSATPGMAEEFMTTPGALPPGPR</sequence>
<dbReference type="InterPro" id="IPR005182">
    <property type="entry name" value="YdbS-like_PH"/>
</dbReference>
<feature type="transmembrane region" description="Helical" evidence="2">
    <location>
        <begin position="89"/>
        <end position="108"/>
    </location>
</feature>
<evidence type="ECO:0000313" key="4">
    <source>
        <dbReference type="EMBL" id="GMA40781.1"/>
    </source>
</evidence>
<dbReference type="PANTHER" id="PTHR34473">
    <property type="entry name" value="UPF0699 TRANSMEMBRANE PROTEIN YDBS"/>
    <property type="match status" value="1"/>
</dbReference>
<keyword evidence="2" id="KW-0812">Transmembrane</keyword>
<feature type="transmembrane region" description="Helical" evidence="2">
    <location>
        <begin position="221"/>
        <end position="243"/>
    </location>
</feature>
<protein>
    <recommendedName>
        <fullName evidence="3">YdbS-like PH domain-containing protein</fullName>
    </recommendedName>
</protein>
<feature type="region of interest" description="Disordered" evidence="1">
    <location>
        <begin position="1"/>
        <end position="35"/>
    </location>
</feature>
<dbReference type="PIRSF" id="PIRSF026631">
    <property type="entry name" value="UCP026631"/>
    <property type="match status" value="1"/>
</dbReference>
<dbReference type="Pfam" id="PF03703">
    <property type="entry name" value="bPH_2"/>
    <property type="match status" value="2"/>
</dbReference>
<comment type="caution">
    <text evidence="4">The sequence shown here is derived from an EMBL/GenBank/DDBJ whole genome shotgun (WGS) entry which is preliminary data.</text>
</comment>
<feature type="domain" description="YdbS-like PH" evidence="3">
    <location>
        <begin position="453"/>
        <end position="527"/>
    </location>
</feature>
<dbReference type="Proteomes" id="UP001157126">
    <property type="component" value="Unassembled WGS sequence"/>
</dbReference>
<dbReference type="RefSeq" id="WP_284304426.1">
    <property type="nucleotide sequence ID" value="NZ_BSUO01000001.1"/>
</dbReference>
<feature type="transmembrane region" description="Helical" evidence="2">
    <location>
        <begin position="271"/>
        <end position="293"/>
    </location>
</feature>
<evidence type="ECO:0000259" key="3">
    <source>
        <dbReference type="Pfam" id="PF03703"/>
    </source>
</evidence>
<feature type="transmembrane region" description="Helical" evidence="2">
    <location>
        <begin position="434"/>
        <end position="453"/>
    </location>
</feature>
<dbReference type="EMBL" id="BSUO01000001">
    <property type="protein sequence ID" value="GMA40781.1"/>
    <property type="molecule type" value="Genomic_DNA"/>
</dbReference>
<evidence type="ECO:0000313" key="5">
    <source>
        <dbReference type="Proteomes" id="UP001157126"/>
    </source>
</evidence>
<keyword evidence="2" id="KW-1133">Transmembrane helix</keyword>
<reference evidence="5" key="1">
    <citation type="journal article" date="2019" name="Int. J. Syst. Evol. Microbiol.">
        <title>The Global Catalogue of Microorganisms (GCM) 10K type strain sequencing project: providing services to taxonomists for standard genome sequencing and annotation.</title>
        <authorList>
            <consortium name="The Broad Institute Genomics Platform"/>
            <consortium name="The Broad Institute Genome Sequencing Center for Infectious Disease"/>
            <person name="Wu L."/>
            <person name="Ma J."/>
        </authorList>
    </citation>
    <scope>NUCLEOTIDE SEQUENCE [LARGE SCALE GENOMIC DNA]</scope>
    <source>
        <strain evidence="5">NBRC 113072</strain>
    </source>
</reference>
<organism evidence="4 5">
    <name type="scientific">Mobilicoccus caccae</name>
    <dbReference type="NCBI Taxonomy" id="1859295"/>
    <lineage>
        <taxon>Bacteria</taxon>
        <taxon>Bacillati</taxon>
        <taxon>Actinomycetota</taxon>
        <taxon>Actinomycetes</taxon>
        <taxon>Micrococcales</taxon>
        <taxon>Dermatophilaceae</taxon>
        <taxon>Mobilicoccus</taxon>
    </lineage>
</organism>